<accession>A0AA46TM94</accession>
<reference evidence="4" key="1">
    <citation type="submission" date="2022-01" db="EMBL/GenBank/DDBJ databases">
        <title>Nocardioidaceae gen. sp. A5X3R13.</title>
        <authorList>
            <person name="Lopez Marin M.A."/>
            <person name="Uhlik O."/>
        </authorList>
    </citation>
    <scope>NUCLEOTIDE SEQUENCE</scope>
    <source>
        <strain evidence="4">A5X3R13</strain>
    </source>
</reference>
<gene>
    <name evidence="4" type="ORF">L0C25_10740</name>
</gene>
<feature type="compositionally biased region" description="Low complexity" evidence="2">
    <location>
        <begin position="449"/>
        <end position="460"/>
    </location>
</feature>
<evidence type="ECO:0000256" key="1">
    <source>
        <dbReference type="ARBA" id="ARBA00023450"/>
    </source>
</evidence>
<protein>
    <submittedName>
        <fullName evidence="4">DUF222 domain-containing protein</fullName>
    </submittedName>
</protein>
<dbReference type="InterPro" id="IPR002711">
    <property type="entry name" value="HNH"/>
</dbReference>
<dbReference type="Proteomes" id="UP001164390">
    <property type="component" value="Chromosome"/>
</dbReference>
<evidence type="ECO:0000256" key="2">
    <source>
        <dbReference type="SAM" id="MobiDB-lite"/>
    </source>
</evidence>
<evidence type="ECO:0000259" key="3">
    <source>
        <dbReference type="SMART" id="SM00507"/>
    </source>
</evidence>
<dbReference type="InterPro" id="IPR003615">
    <property type="entry name" value="HNH_nuc"/>
</dbReference>
<dbReference type="AlphaFoldDB" id="A0AA46TM94"/>
<feature type="region of interest" description="Disordered" evidence="2">
    <location>
        <begin position="449"/>
        <end position="484"/>
    </location>
</feature>
<dbReference type="GO" id="GO:0003676">
    <property type="term" value="F:nucleic acid binding"/>
    <property type="evidence" value="ECO:0007669"/>
    <property type="project" value="InterPro"/>
</dbReference>
<dbReference type="InterPro" id="IPR003870">
    <property type="entry name" value="DUF222"/>
</dbReference>
<dbReference type="Pfam" id="PF01844">
    <property type="entry name" value="HNH"/>
    <property type="match status" value="1"/>
</dbReference>
<evidence type="ECO:0000313" key="4">
    <source>
        <dbReference type="EMBL" id="UYM07517.1"/>
    </source>
</evidence>
<feature type="domain" description="HNH nuclease" evidence="3">
    <location>
        <begin position="382"/>
        <end position="432"/>
    </location>
</feature>
<sequence length="507" mass="54457">MSVRYGDRFRQGASPVAPSTSQSSDDDGVASLDAMLRALATLPYAEGDAARIDRMALLERLRGAVAAAQALEMVEFEESQIAEQRAAGVSERRVGRGVADQIGLARELSPARGSRELGWTRSLVKQMPQTRRLLAAGRISEVTARAMVTETAELEPLDRRRVDSDLAPDLPAMGEREARAAARKLAYSLDPEASTRRARKAREDRRVSIRPAPETMTLLTGLLPVEQGVAAYASLKKHASAAKAAGDERTRSQIMADTFVERLTGQQKATDVPIEVRLTMGSDTLFDEDDEPADVDGYGPVPADVARDLIRPASAEATVDPVGAAAGPSSAPTGTETYAGAAADPASAVRQRAGVWVRRLFDDPATGVATSIDPTRRRFTGAVARYLLARDQVCRTPGCGAPIRHLDHIRPYRDDGPTTVDNGQGLCERCSYTKEMPGWRTTVTTTAPHTTTITTPTGHTYASQAPPANGPGPSAQTLGERRRDRRLARLKSNLILAGLRPPDDPDP</sequence>
<proteinExistence type="inferred from homology"/>
<dbReference type="CDD" id="cd00085">
    <property type="entry name" value="HNHc"/>
    <property type="match status" value="1"/>
</dbReference>
<dbReference type="RefSeq" id="WP_271636494.1">
    <property type="nucleotide sequence ID" value="NZ_CP094970.1"/>
</dbReference>
<feature type="compositionally biased region" description="Low complexity" evidence="2">
    <location>
        <begin position="323"/>
        <end position="335"/>
    </location>
</feature>
<dbReference type="EMBL" id="CP094970">
    <property type="protein sequence ID" value="UYM07517.1"/>
    <property type="molecule type" value="Genomic_DNA"/>
</dbReference>
<dbReference type="SMART" id="SM00507">
    <property type="entry name" value="HNHc"/>
    <property type="match status" value="1"/>
</dbReference>
<dbReference type="GO" id="GO:0004519">
    <property type="term" value="F:endonuclease activity"/>
    <property type="evidence" value="ECO:0007669"/>
    <property type="project" value="InterPro"/>
</dbReference>
<feature type="region of interest" description="Disordered" evidence="2">
    <location>
        <begin position="1"/>
        <end position="28"/>
    </location>
</feature>
<dbReference type="Pfam" id="PF02720">
    <property type="entry name" value="DUF222"/>
    <property type="match status" value="1"/>
</dbReference>
<feature type="compositionally biased region" description="Basic and acidic residues" evidence="2">
    <location>
        <begin position="1"/>
        <end position="10"/>
    </location>
</feature>
<dbReference type="GO" id="GO:0008270">
    <property type="term" value="F:zinc ion binding"/>
    <property type="evidence" value="ECO:0007669"/>
    <property type="project" value="InterPro"/>
</dbReference>
<keyword evidence="5" id="KW-1185">Reference proteome</keyword>
<name>A0AA46TM94_9ACTN</name>
<evidence type="ECO:0000313" key="5">
    <source>
        <dbReference type="Proteomes" id="UP001164390"/>
    </source>
</evidence>
<comment type="similarity">
    <text evidence="1">Belongs to the Rv1128c/1148c/1588c/1702c/1945/3466 family.</text>
</comment>
<dbReference type="KEGG" id="sgrg:L0C25_10740"/>
<organism evidence="4 5">
    <name type="scientific">Solicola gregarius</name>
    <dbReference type="NCBI Taxonomy" id="2908642"/>
    <lineage>
        <taxon>Bacteria</taxon>
        <taxon>Bacillati</taxon>
        <taxon>Actinomycetota</taxon>
        <taxon>Actinomycetes</taxon>
        <taxon>Propionibacteriales</taxon>
        <taxon>Nocardioidaceae</taxon>
        <taxon>Solicola</taxon>
    </lineage>
</organism>
<feature type="region of interest" description="Disordered" evidence="2">
    <location>
        <begin position="320"/>
        <end position="339"/>
    </location>
</feature>